<protein>
    <submittedName>
        <fullName evidence="5">RNA methyltransferase</fullName>
    </submittedName>
</protein>
<dbReference type="InterPro" id="IPR053888">
    <property type="entry name" value="MRM3-like_sub_bind"/>
</dbReference>
<reference evidence="5 6" key="1">
    <citation type="submission" date="2023-10" db="EMBL/GenBank/DDBJ databases">
        <title>Rubellicoccus peritrichatus gen. nov., sp. nov., isolated from an algae of coral reef tank.</title>
        <authorList>
            <person name="Luo J."/>
        </authorList>
    </citation>
    <scope>NUCLEOTIDE SEQUENCE [LARGE SCALE GENOMIC DNA]</scope>
    <source>
        <strain evidence="5 6">CR14</strain>
    </source>
</reference>
<evidence type="ECO:0000256" key="2">
    <source>
        <dbReference type="ARBA" id="ARBA00022603"/>
    </source>
</evidence>
<keyword evidence="2 5" id="KW-0489">Methyltransferase</keyword>
<dbReference type="CDD" id="cd18104">
    <property type="entry name" value="SpoU-like_RNA-MTase"/>
    <property type="match status" value="1"/>
</dbReference>
<dbReference type="GO" id="GO:0032259">
    <property type="term" value="P:methylation"/>
    <property type="evidence" value="ECO:0007669"/>
    <property type="project" value="UniProtKB-KW"/>
</dbReference>
<evidence type="ECO:0000256" key="1">
    <source>
        <dbReference type="ARBA" id="ARBA00007228"/>
    </source>
</evidence>
<dbReference type="Pfam" id="PF00588">
    <property type="entry name" value="SpoU_methylase"/>
    <property type="match status" value="1"/>
</dbReference>
<dbReference type="InterPro" id="IPR029064">
    <property type="entry name" value="Ribosomal_eL30-like_sf"/>
</dbReference>
<dbReference type="AlphaFoldDB" id="A0AAQ3QT07"/>
<gene>
    <name evidence="5" type="ORF">RZN69_19355</name>
</gene>
<dbReference type="InterPro" id="IPR001537">
    <property type="entry name" value="SpoU_MeTrfase"/>
</dbReference>
<dbReference type="InterPro" id="IPR029028">
    <property type="entry name" value="Alpha/beta_knot_MTases"/>
</dbReference>
<dbReference type="Gene3D" id="3.30.1330.30">
    <property type="match status" value="1"/>
</dbReference>
<dbReference type="SMART" id="SM00967">
    <property type="entry name" value="SpoU_sub_bind"/>
    <property type="match status" value="1"/>
</dbReference>
<dbReference type="InterPro" id="IPR013123">
    <property type="entry name" value="SpoU_subst-bd"/>
</dbReference>
<dbReference type="Proteomes" id="UP001304300">
    <property type="component" value="Chromosome"/>
</dbReference>
<dbReference type="GO" id="GO:0008173">
    <property type="term" value="F:RNA methyltransferase activity"/>
    <property type="evidence" value="ECO:0007669"/>
    <property type="project" value="InterPro"/>
</dbReference>
<dbReference type="RefSeq" id="WP_317832983.1">
    <property type="nucleotide sequence ID" value="NZ_CP136920.1"/>
</dbReference>
<proteinExistence type="inferred from homology"/>
<organism evidence="5 6">
    <name type="scientific">Rubellicoccus peritrichatus</name>
    <dbReference type="NCBI Taxonomy" id="3080537"/>
    <lineage>
        <taxon>Bacteria</taxon>
        <taxon>Pseudomonadati</taxon>
        <taxon>Verrucomicrobiota</taxon>
        <taxon>Opitutia</taxon>
        <taxon>Puniceicoccales</taxon>
        <taxon>Cerasicoccaceae</taxon>
        <taxon>Rubellicoccus</taxon>
    </lineage>
</organism>
<dbReference type="GO" id="GO:0006396">
    <property type="term" value="P:RNA processing"/>
    <property type="evidence" value="ECO:0007669"/>
    <property type="project" value="InterPro"/>
</dbReference>
<name>A0AAQ3QT07_9BACT</name>
<dbReference type="Pfam" id="PF22435">
    <property type="entry name" value="MRM3-like_sub_bind"/>
    <property type="match status" value="1"/>
</dbReference>
<feature type="domain" description="RNA 2-O ribose methyltransferase substrate binding" evidence="4">
    <location>
        <begin position="31"/>
        <end position="108"/>
    </location>
</feature>
<keyword evidence="6" id="KW-1185">Reference proteome</keyword>
<dbReference type="SUPFAM" id="SSF75217">
    <property type="entry name" value="alpha/beta knot"/>
    <property type="match status" value="1"/>
</dbReference>
<dbReference type="PANTHER" id="PTHR43191">
    <property type="entry name" value="RRNA METHYLTRANSFERASE 3"/>
    <property type="match status" value="1"/>
</dbReference>
<dbReference type="KEGG" id="puo:RZN69_19355"/>
<dbReference type="GO" id="GO:0005737">
    <property type="term" value="C:cytoplasm"/>
    <property type="evidence" value="ECO:0007669"/>
    <property type="project" value="UniProtKB-ARBA"/>
</dbReference>
<dbReference type="PANTHER" id="PTHR43191:SF2">
    <property type="entry name" value="RRNA METHYLTRANSFERASE 3, MITOCHONDRIAL"/>
    <property type="match status" value="1"/>
</dbReference>
<evidence type="ECO:0000259" key="4">
    <source>
        <dbReference type="SMART" id="SM00967"/>
    </source>
</evidence>
<dbReference type="InterPro" id="IPR051259">
    <property type="entry name" value="rRNA_Methyltransferase"/>
</dbReference>
<dbReference type="EMBL" id="CP136920">
    <property type="protein sequence ID" value="WOO40786.1"/>
    <property type="molecule type" value="Genomic_DNA"/>
</dbReference>
<dbReference type="SUPFAM" id="SSF55315">
    <property type="entry name" value="L30e-like"/>
    <property type="match status" value="1"/>
</dbReference>
<dbReference type="GO" id="GO:0003723">
    <property type="term" value="F:RNA binding"/>
    <property type="evidence" value="ECO:0007669"/>
    <property type="project" value="InterPro"/>
</dbReference>
<evidence type="ECO:0000313" key="5">
    <source>
        <dbReference type="EMBL" id="WOO40786.1"/>
    </source>
</evidence>
<sequence>MDLLTSRQNPRVKALVRLRQRSEREKTGQFLIEGIRETSRALKAGYRISDLYFCPEQQKEHKTRTELSTEIEAKGGQLTQVSSEVFEKLSLRDGPDGILAVSSKPANVLDNLQLGTNPLILVVENVEKPGNLGALMRTADATNAIVLAADPNTDFYNPHVIRNSQGAVFSTPHAAATSEDIFALFKEYNVQVAATSPDATKTLWECDFSGPVALAVGSEAHGLTAKWLNHAAINLRIPMLGQADSLNVSVSAALCLYEAVRQRVK</sequence>
<evidence type="ECO:0000313" key="6">
    <source>
        <dbReference type="Proteomes" id="UP001304300"/>
    </source>
</evidence>
<evidence type="ECO:0000256" key="3">
    <source>
        <dbReference type="ARBA" id="ARBA00022679"/>
    </source>
</evidence>
<comment type="similarity">
    <text evidence="1">Belongs to the class IV-like SAM-binding methyltransferase superfamily. RNA methyltransferase TrmH family.</text>
</comment>
<keyword evidence="3" id="KW-0808">Transferase</keyword>
<dbReference type="Gene3D" id="3.40.1280.10">
    <property type="match status" value="1"/>
</dbReference>
<dbReference type="InterPro" id="IPR029026">
    <property type="entry name" value="tRNA_m1G_MTases_N"/>
</dbReference>
<accession>A0AAQ3QT07</accession>